<organism evidence="1 2">
    <name type="scientific">Roseinatronobacter monicus</name>
    <dbReference type="NCBI Taxonomy" id="393481"/>
    <lineage>
        <taxon>Bacteria</taxon>
        <taxon>Pseudomonadati</taxon>
        <taxon>Pseudomonadota</taxon>
        <taxon>Alphaproteobacteria</taxon>
        <taxon>Rhodobacterales</taxon>
        <taxon>Paracoccaceae</taxon>
        <taxon>Roseinatronobacter</taxon>
    </lineage>
</organism>
<protein>
    <submittedName>
        <fullName evidence="1">Putative Zn-binding protein involved in type VI secretion</fullName>
    </submittedName>
</protein>
<evidence type="ECO:0000313" key="1">
    <source>
        <dbReference type="EMBL" id="TQM90389.1"/>
    </source>
</evidence>
<sequence>MPAIARVGDVHDCPRHGKNTITEGGSGEVDGRAIARLGDACACGALITEGSSVAGLDGKPVAYVGCKTSCGGTITSGSDTGEVPV</sequence>
<dbReference type="Gene3D" id="2.60.200.60">
    <property type="match status" value="2"/>
</dbReference>
<evidence type="ECO:0000313" key="2">
    <source>
        <dbReference type="Proteomes" id="UP000320582"/>
    </source>
</evidence>
<name>A0A543K5P0_9RHOB</name>
<keyword evidence="2" id="KW-1185">Reference proteome</keyword>
<dbReference type="AlphaFoldDB" id="A0A543K5P0"/>
<proteinExistence type="predicted"/>
<dbReference type="RefSeq" id="WP_170207216.1">
    <property type="nucleotide sequence ID" value="NZ_VFPT01000002.1"/>
</dbReference>
<accession>A0A543K5P0</accession>
<dbReference type="CDD" id="cd14743">
    <property type="entry name" value="PAAR_CT_1"/>
    <property type="match status" value="1"/>
</dbReference>
<dbReference type="Pfam" id="PF05488">
    <property type="entry name" value="PAAR_motif"/>
    <property type="match status" value="1"/>
</dbReference>
<dbReference type="EMBL" id="VFPT01000002">
    <property type="protein sequence ID" value="TQM90389.1"/>
    <property type="molecule type" value="Genomic_DNA"/>
</dbReference>
<comment type="caution">
    <text evidence="1">The sequence shown here is derived from an EMBL/GenBank/DDBJ whole genome shotgun (WGS) entry which is preliminary data.</text>
</comment>
<dbReference type="InterPro" id="IPR008727">
    <property type="entry name" value="PAAR_motif"/>
</dbReference>
<reference evidence="1 2" key="1">
    <citation type="submission" date="2019-06" db="EMBL/GenBank/DDBJ databases">
        <title>Genomic Encyclopedia of Archaeal and Bacterial Type Strains, Phase II (KMG-II): from individual species to whole genera.</title>
        <authorList>
            <person name="Goeker M."/>
        </authorList>
    </citation>
    <scope>NUCLEOTIDE SEQUENCE [LARGE SCALE GENOMIC DNA]</scope>
    <source>
        <strain evidence="1 2">DSM 18423</strain>
    </source>
</reference>
<dbReference type="Proteomes" id="UP000320582">
    <property type="component" value="Unassembled WGS sequence"/>
</dbReference>
<gene>
    <name evidence="1" type="ORF">BD293_3768</name>
</gene>